<name>A0A0R3P614_DROPS</name>
<dbReference type="RefSeq" id="XP_015043682.1">
    <property type="nucleotide sequence ID" value="XM_015188196.2"/>
</dbReference>
<dbReference type="Bgee" id="FBgn0272559">
    <property type="expression patterns" value="Expressed in male reproductive system"/>
</dbReference>
<organism evidence="1 2">
    <name type="scientific">Drosophila pseudoobscura pseudoobscura</name>
    <name type="common">Fruit fly</name>
    <dbReference type="NCBI Taxonomy" id="46245"/>
    <lineage>
        <taxon>Eukaryota</taxon>
        <taxon>Metazoa</taxon>
        <taxon>Ecdysozoa</taxon>
        <taxon>Arthropoda</taxon>
        <taxon>Hexapoda</taxon>
        <taxon>Insecta</taxon>
        <taxon>Pterygota</taxon>
        <taxon>Neoptera</taxon>
        <taxon>Endopterygota</taxon>
        <taxon>Diptera</taxon>
        <taxon>Brachycera</taxon>
        <taxon>Muscomorpha</taxon>
        <taxon>Ephydroidea</taxon>
        <taxon>Drosophilidae</taxon>
        <taxon>Drosophila</taxon>
        <taxon>Sophophora</taxon>
    </lineage>
</organism>
<proteinExistence type="predicted"/>
<accession>A0A0R3P614</accession>
<dbReference type="KEGG" id="dpo:26533572"/>
<reference evidence="2" key="1">
    <citation type="submission" date="2025-08" db="UniProtKB">
        <authorList>
            <consortium name="RefSeq"/>
        </authorList>
    </citation>
    <scope>IDENTIFICATION</scope>
    <source>
        <strain evidence="2">MV-25-SWS-2005</strain>
        <tissue evidence="2">Whole body</tissue>
    </source>
</reference>
<gene>
    <name evidence="2" type="primary">LOC26533572</name>
</gene>
<dbReference type="AlphaFoldDB" id="A0A0R3P614"/>
<keyword evidence="1" id="KW-1185">Reference proteome</keyword>
<sequence>MGYEFLLEFRSGKFKLRLDPIPNRFNMHRMLLYTLVIVALALVQACHQIHYNLTFPAVNQVCSELSLGQSLTRDLSTMSMSLSVAVSPLAPNLCRHGNPFTLGH</sequence>
<dbReference type="InParanoid" id="A0A0R3P614"/>
<protein>
    <submittedName>
        <fullName evidence="2">Uncharacterized protein</fullName>
    </submittedName>
</protein>
<accession>A0A6I8VM11</accession>
<dbReference type="Proteomes" id="UP000001819">
    <property type="component" value="Chromosome X"/>
</dbReference>
<evidence type="ECO:0000313" key="1">
    <source>
        <dbReference type="Proteomes" id="UP000001819"/>
    </source>
</evidence>
<evidence type="ECO:0000313" key="2">
    <source>
        <dbReference type="RefSeq" id="XP_015043682.1"/>
    </source>
</evidence>
<dbReference type="GeneID" id="26533572"/>